<dbReference type="AlphaFoldDB" id="A0AAV3QW60"/>
<protein>
    <recommendedName>
        <fullName evidence="7">Reverse transcriptase RNase H-like domain-containing protein</fullName>
    </recommendedName>
</protein>
<dbReference type="InterPro" id="IPR043502">
    <property type="entry name" value="DNA/RNA_pol_sf"/>
</dbReference>
<dbReference type="EMBL" id="BAABME010023540">
    <property type="protein sequence ID" value="GAA0168269.1"/>
    <property type="molecule type" value="Genomic_DNA"/>
</dbReference>
<evidence type="ECO:0000313" key="8">
    <source>
        <dbReference type="EMBL" id="GAA0168269.1"/>
    </source>
</evidence>
<keyword evidence="5" id="KW-0378">Hydrolase</keyword>
<accession>A0AAV3QW60</accession>
<comment type="caution">
    <text evidence="8">The sequence shown here is derived from an EMBL/GenBank/DDBJ whole genome shotgun (WGS) entry which is preliminary data.</text>
</comment>
<evidence type="ECO:0000313" key="9">
    <source>
        <dbReference type="Proteomes" id="UP001454036"/>
    </source>
</evidence>
<dbReference type="GO" id="GO:0016787">
    <property type="term" value="F:hydrolase activity"/>
    <property type="evidence" value="ECO:0007669"/>
    <property type="project" value="UniProtKB-KW"/>
</dbReference>
<feature type="domain" description="Reverse transcriptase RNase H-like" evidence="7">
    <location>
        <begin position="13"/>
        <end position="58"/>
    </location>
</feature>
<evidence type="ECO:0000256" key="5">
    <source>
        <dbReference type="ARBA" id="ARBA00022801"/>
    </source>
</evidence>
<keyword evidence="6" id="KW-0695">RNA-directed DNA polymerase</keyword>
<evidence type="ECO:0000256" key="4">
    <source>
        <dbReference type="ARBA" id="ARBA00022759"/>
    </source>
</evidence>
<sequence>MAWNSIQAGLSEILAINKWKHYLISRRFIIRTDQKSLKQLLEQKVTTYLQQKAMAKLLGFDYIIQYKQGKENLVADALSRIPQTL</sequence>
<dbReference type="PANTHER" id="PTHR37984:SF5">
    <property type="entry name" value="PROTEIN NYNRIN-LIKE"/>
    <property type="match status" value="1"/>
</dbReference>
<dbReference type="Proteomes" id="UP001454036">
    <property type="component" value="Unassembled WGS sequence"/>
</dbReference>
<gene>
    <name evidence="8" type="ORF">LIER_40530</name>
</gene>
<reference evidence="8 9" key="1">
    <citation type="submission" date="2024-01" db="EMBL/GenBank/DDBJ databases">
        <title>The complete chloroplast genome sequence of Lithospermum erythrorhizon: insights into the phylogenetic relationship among Boraginaceae species and the maternal lineages of purple gromwells.</title>
        <authorList>
            <person name="Okada T."/>
            <person name="Watanabe K."/>
        </authorList>
    </citation>
    <scope>NUCLEOTIDE SEQUENCE [LARGE SCALE GENOMIC DNA]</scope>
</reference>
<dbReference type="PANTHER" id="PTHR37984">
    <property type="entry name" value="PROTEIN CBG26694"/>
    <property type="match status" value="1"/>
</dbReference>
<dbReference type="Pfam" id="PF17917">
    <property type="entry name" value="RT_RNaseH"/>
    <property type="match status" value="1"/>
</dbReference>
<dbReference type="InterPro" id="IPR041373">
    <property type="entry name" value="RT_RNaseH"/>
</dbReference>
<keyword evidence="9" id="KW-1185">Reference proteome</keyword>
<dbReference type="InterPro" id="IPR050951">
    <property type="entry name" value="Retrovirus_Pol_polyprotein"/>
</dbReference>
<evidence type="ECO:0000256" key="3">
    <source>
        <dbReference type="ARBA" id="ARBA00022722"/>
    </source>
</evidence>
<evidence type="ECO:0000256" key="1">
    <source>
        <dbReference type="ARBA" id="ARBA00022679"/>
    </source>
</evidence>
<keyword evidence="1" id="KW-0808">Transferase</keyword>
<proteinExistence type="predicted"/>
<evidence type="ECO:0000256" key="2">
    <source>
        <dbReference type="ARBA" id="ARBA00022695"/>
    </source>
</evidence>
<name>A0AAV3QW60_LITER</name>
<keyword evidence="2" id="KW-0548">Nucleotidyltransferase</keyword>
<keyword evidence="4" id="KW-0255">Endonuclease</keyword>
<keyword evidence="3" id="KW-0540">Nuclease</keyword>
<evidence type="ECO:0000256" key="6">
    <source>
        <dbReference type="ARBA" id="ARBA00022918"/>
    </source>
</evidence>
<dbReference type="GO" id="GO:0003964">
    <property type="term" value="F:RNA-directed DNA polymerase activity"/>
    <property type="evidence" value="ECO:0007669"/>
    <property type="project" value="UniProtKB-KW"/>
</dbReference>
<evidence type="ECO:0000259" key="7">
    <source>
        <dbReference type="Pfam" id="PF17917"/>
    </source>
</evidence>
<organism evidence="8 9">
    <name type="scientific">Lithospermum erythrorhizon</name>
    <name type="common">Purple gromwell</name>
    <name type="synonym">Lithospermum officinale var. erythrorhizon</name>
    <dbReference type="NCBI Taxonomy" id="34254"/>
    <lineage>
        <taxon>Eukaryota</taxon>
        <taxon>Viridiplantae</taxon>
        <taxon>Streptophyta</taxon>
        <taxon>Embryophyta</taxon>
        <taxon>Tracheophyta</taxon>
        <taxon>Spermatophyta</taxon>
        <taxon>Magnoliopsida</taxon>
        <taxon>eudicotyledons</taxon>
        <taxon>Gunneridae</taxon>
        <taxon>Pentapetalae</taxon>
        <taxon>asterids</taxon>
        <taxon>lamiids</taxon>
        <taxon>Boraginales</taxon>
        <taxon>Boraginaceae</taxon>
        <taxon>Boraginoideae</taxon>
        <taxon>Lithospermeae</taxon>
        <taxon>Lithospermum</taxon>
    </lineage>
</organism>
<dbReference type="SUPFAM" id="SSF56672">
    <property type="entry name" value="DNA/RNA polymerases"/>
    <property type="match status" value="1"/>
</dbReference>
<dbReference type="GO" id="GO:0004519">
    <property type="term" value="F:endonuclease activity"/>
    <property type="evidence" value="ECO:0007669"/>
    <property type="project" value="UniProtKB-KW"/>
</dbReference>